<gene>
    <name evidence="6" type="ORF">JMJ54_13090</name>
</gene>
<keyword evidence="4" id="KW-0249">Electron transport</keyword>
<evidence type="ECO:0000256" key="2">
    <source>
        <dbReference type="ARBA" id="ARBA00022617"/>
    </source>
</evidence>
<accession>A0ABS2BNY7</accession>
<evidence type="ECO:0000313" key="6">
    <source>
        <dbReference type="EMBL" id="MBM3116768.1"/>
    </source>
</evidence>
<dbReference type="InterPro" id="IPR012127">
    <property type="entry name" value="Cyt_c_prime"/>
</dbReference>
<organism evidence="6 7">
    <name type="scientific">Jeongeupia naejangsanensis</name>
    <dbReference type="NCBI Taxonomy" id="613195"/>
    <lineage>
        <taxon>Bacteria</taxon>
        <taxon>Pseudomonadati</taxon>
        <taxon>Pseudomonadota</taxon>
        <taxon>Betaproteobacteria</taxon>
        <taxon>Neisseriales</taxon>
        <taxon>Chitinibacteraceae</taxon>
        <taxon>Jeongeupia</taxon>
    </lineage>
</organism>
<reference evidence="6 7" key="1">
    <citation type="submission" date="2021-01" db="EMBL/GenBank/DDBJ databases">
        <title>Draft Genome Sequence and Polyhydroxyalkanoate Biosynthetic Potential of Jeongeupia naejangsanensis Type Strain DSM 24253.</title>
        <authorList>
            <person name="Turrini P."/>
            <person name="Artuso I."/>
            <person name="Lugli G.A."/>
            <person name="Frangipani E."/>
            <person name="Ventura M."/>
            <person name="Visca P."/>
        </authorList>
    </citation>
    <scope>NUCLEOTIDE SEQUENCE [LARGE SCALE GENOMIC DNA]</scope>
    <source>
        <strain evidence="6 7">DSM 24253</strain>
    </source>
</reference>
<evidence type="ECO:0000256" key="5">
    <source>
        <dbReference type="ARBA" id="ARBA00023004"/>
    </source>
</evidence>
<keyword evidence="3" id="KW-0479">Metal-binding</keyword>
<sequence>MKSLILFCCTAALLAGCSKSDPHSPSALRQSIFKDMLRTSETLGGMVRGRSAYDPATFQAGADKLKALASAPWSHFPEFEASGPSHASAGQFKAAAQKLETATTQLAAQAEAGASMEDIRPRFTAVEESCAACHRVFRPE</sequence>
<keyword evidence="1" id="KW-0813">Transport</keyword>
<dbReference type="InterPro" id="IPR010980">
    <property type="entry name" value="Cyt_c/b562"/>
</dbReference>
<keyword evidence="7" id="KW-1185">Reference proteome</keyword>
<comment type="caution">
    <text evidence="6">The sequence shown here is derived from an EMBL/GenBank/DDBJ whole genome shotgun (WGS) entry which is preliminary data.</text>
</comment>
<dbReference type="InterPro" id="IPR002321">
    <property type="entry name" value="Cyt_c_II"/>
</dbReference>
<dbReference type="PROSITE" id="PS51257">
    <property type="entry name" value="PROKAR_LIPOPROTEIN"/>
    <property type="match status" value="1"/>
</dbReference>
<dbReference type="SUPFAM" id="SSF47175">
    <property type="entry name" value="Cytochromes"/>
    <property type="match status" value="1"/>
</dbReference>
<protein>
    <submittedName>
        <fullName evidence="6">Cytochrome c</fullName>
    </submittedName>
</protein>
<keyword evidence="2" id="KW-0349">Heme</keyword>
<dbReference type="Proteomes" id="UP000809431">
    <property type="component" value="Unassembled WGS sequence"/>
</dbReference>
<evidence type="ECO:0000256" key="4">
    <source>
        <dbReference type="ARBA" id="ARBA00022982"/>
    </source>
</evidence>
<evidence type="ECO:0000256" key="3">
    <source>
        <dbReference type="ARBA" id="ARBA00022723"/>
    </source>
</evidence>
<keyword evidence="5" id="KW-0408">Iron</keyword>
<proteinExistence type="predicted"/>
<dbReference type="PIRSF" id="PIRSF000027">
    <property type="entry name" value="Cytc_c_prime"/>
    <property type="match status" value="1"/>
</dbReference>
<dbReference type="Gene3D" id="1.20.120.10">
    <property type="entry name" value="Cytochrome c/b562"/>
    <property type="match status" value="1"/>
</dbReference>
<evidence type="ECO:0000313" key="7">
    <source>
        <dbReference type="Proteomes" id="UP000809431"/>
    </source>
</evidence>
<dbReference type="RefSeq" id="WP_203538998.1">
    <property type="nucleotide sequence ID" value="NZ_JAESND010000006.1"/>
</dbReference>
<evidence type="ECO:0000256" key="1">
    <source>
        <dbReference type="ARBA" id="ARBA00022448"/>
    </source>
</evidence>
<name>A0ABS2BNY7_9NEIS</name>
<dbReference type="Pfam" id="PF01322">
    <property type="entry name" value="Cytochrom_C_2"/>
    <property type="match status" value="1"/>
</dbReference>
<dbReference type="PROSITE" id="PS51009">
    <property type="entry name" value="CYTCII"/>
    <property type="match status" value="1"/>
</dbReference>
<dbReference type="EMBL" id="JAESND010000006">
    <property type="protein sequence ID" value="MBM3116768.1"/>
    <property type="molecule type" value="Genomic_DNA"/>
</dbReference>